<dbReference type="AlphaFoldDB" id="A0A7K0EIX6"/>
<accession>A0A7K0EIX6</accession>
<gene>
    <name evidence="1" type="ORF">GJJ30_10640</name>
</gene>
<evidence type="ECO:0000313" key="2">
    <source>
        <dbReference type="Proteomes" id="UP000441754"/>
    </source>
</evidence>
<proteinExistence type="predicted"/>
<dbReference type="EMBL" id="WJXZ01000006">
    <property type="protein sequence ID" value="MRS61744.1"/>
    <property type="molecule type" value="Genomic_DNA"/>
</dbReference>
<evidence type="ECO:0000313" key="1">
    <source>
        <dbReference type="EMBL" id="MRS61744.1"/>
    </source>
</evidence>
<reference evidence="1 2" key="1">
    <citation type="journal article" date="2018" name="Antonie Van Leeuwenhoek">
        <title>Larkinella terrae sp. nov., isolated from soil on Jeju Island, South Korea.</title>
        <authorList>
            <person name="Ten L.N."/>
            <person name="Jeon J."/>
            <person name="Park S.J."/>
            <person name="Park S."/>
            <person name="Lee S.Y."/>
            <person name="Kim M.K."/>
            <person name="Jung H.Y."/>
        </authorList>
    </citation>
    <scope>NUCLEOTIDE SEQUENCE [LARGE SCALE GENOMIC DNA]</scope>
    <source>
        <strain evidence="1 2">KCTC 52001</strain>
    </source>
</reference>
<keyword evidence="2" id="KW-1185">Reference proteome</keyword>
<dbReference type="RefSeq" id="WP_154175137.1">
    <property type="nucleotide sequence ID" value="NZ_WJXZ01000006.1"/>
</dbReference>
<protein>
    <submittedName>
        <fullName evidence="1">Uncharacterized protein</fullName>
    </submittedName>
</protein>
<organism evidence="1 2">
    <name type="scientific">Larkinella terrae</name>
    <dbReference type="NCBI Taxonomy" id="2025311"/>
    <lineage>
        <taxon>Bacteria</taxon>
        <taxon>Pseudomonadati</taxon>
        <taxon>Bacteroidota</taxon>
        <taxon>Cytophagia</taxon>
        <taxon>Cytophagales</taxon>
        <taxon>Spirosomataceae</taxon>
        <taxon>Larkinella</taxon>
    </lineage>
</organism>
<dbReference type="Proteomes" id="UP000441754">
    <property type="component" value="Unassembled WGS sequence"/>
</dbReference>
<name>A0A7K0EIX6_9BACT</name>
<sequence>MTPTEHLIKDFCRRHPRIWHMEMAESLERFCWRGKYLHQREKESAVQMAYCYASAFINECLPDTGTNRRPWLQMNLVALLLKANGQYGRCKELHFDAGLALLQSQPLNEYEPI</sequence>
<comment type="caution">
    <text evidence="1">The sequence shown here is derived from an EMBL/GenBank/DDBJ whole genome shotgun (WGS) entry which is preliminary data.</text>
</comment>